<keyword evidence="2" id="KW-0812">Transmembrane</keyword>
<feature type="transmembrane region" description="Helical" evidence="2">
    <location>
        <begin position="44"/>
        <end position="64"/>
    </location>
</feature>
<proteinExistence type="predicted"/>
<evidence type="ECO:0000313" key="4">
    <source>
        <dbReference type="Proteomes" id="UP000193240"/>
    </source>
</evidence>
<evidence type="ECO:0000313" key="3">
    <source>
        <dbReference type="EMBL" id="OSS45712.1"/>
    </source>
</evidence>
<keyword evidence="2" id="KW-0472">Membrane</keyword>
<dbReference type="AlphaFoldDB" id="A0A1Y2LQ75"/>
<dbReference type="PANTHER" id="PTHR35394:SF5">
    <property type="entry name" value="DUF3176 DOMAIN-CONTAINING PROTEIN"/>
    <property type="match status" value="1"/>
</dbReference>
<keyword evidence="2" id="KW-1133">Transmembrane helix</keyword>
<evidence type="ECO:0000256" key="1">
    <source>
        <dbReference type="SAM" id="MobiDB-lite"/>
    </source>
</evidence>
<reference evidence="3 4" key="1">
    <citation type="journal article" date="2017" name="Genome Announc.">
        <title>Genome sequence of the saprophytic ascomycete Epicoccum nigrum ICMP 19927 strain isolated from New Zealand.</title>
        <authorList>
            <person name="Fokin M."/>
            <person name="Fleetwood D."/>
            <person name="Weir B.S."/>
            <person name="Villas-Boas S.G."/>
        </authorList>
    </citation>
    <scope>NUCLEOTIDE SEQUENCE [LARGE SCALE GENOMIC DNA]</scope>
    <source>
        <strain evidence="3 4">ICMP 19927</strain>
    </source>
</reference>
<accession>A0A1Y2LQ75</accession>
<feature type="transmembrane region" description="Helical" evidence="2">
    <location>
        <begin position="571"/>
        <end position="593"/>
    </location>
</feature>
<sequence>MALHKARYVESHDNRPSPLSGSLLPPRKKTGNGWLRTRQWAHRFWMLEAIASVASLLIFTGILIKLYKLNNSVYGAAADVEGDKNKRPHIFPILAISSAIMRATMLLPVATAIGQLRWSWFRSARRLIDIERFDEASRGIIGSAKLMFYVRFRNFATVGAALTILALPIDAIIQSAIRMPSKLEPIDKLKDPPPEYENFQNSTFLKRSTLYSEAQIMTNPDDVWPEISMVNAVQYGQGYSNGPGRFVQFTSNVYCPTGYCTFPQMQTLDIGYGCRLRDDVVFVQGDAASAPYQTLPGTDLQLYVEGYTADDGYDDNDDVAKHLMAVKSYPTWPTNQTEPAYSMGDYERDIFNWTLGPLIARTSMLINRVGIDNQSAKDSTYGIDCALYWNVRTTTGYVNDKSNFTLAWDDDESIKFNVTRTDSSNLLLTPLNCIVDGKRVPQHNESSFNGEFYANNCVYGISNRTQVGLQSMLQDSWSGLVGDLALLRVIPSTGLSVWNERNPFIMNLEMATRWKTSQEALSGVTTMWNDMAYFAGNTVRSTESIRPNGSPTYLRVYGTMSTLVTSYSIDWARLSVPAFIVLSCALFTVYTAVLTRREYAWRRSALPLLFHGLEDQERHAQGDVRDFNAMQDAAKEIRVRLTEHVDDTGARLITQI</sequence>
<feature type="region of interest" description="Disordered" evidence="1">
    <location>
        <begin position="1"/>
        <end position="25"/>
    </location>
</feature>
<evidence type="ECO:0000256" key="2">
    <source>
        <dbReference type="SAM" id="Phobius"/>
    </source>
</evidence>
<keyword evidence="4" id="KW-1185">Reference proteome</keyword>
<name>A0A1Y2LQ75_EPING</name>
<feature type="transmembrane region" description="Helical" evidence="2">
    <location>
        <begin position="90"/>
        <end position="116"/>
    </location>
</feature>
<protein>
    <submittedName>
        <fullName evidence="3">Uncharacterized protein</fullName>
    </submittedName>
</protein>
<dbReference type="InterPro" id="IPR021514">
    <property type="entry name" value="DUF3176"/>
</dbReference>
<dbReference type="Pfam" id="PF11374">
    <property type="entry name" value="DUF3176"/>
    <property type="match status" value="1"/>
</dbReference>
<feature type="compositionally biased region" description="Low complexity" evidence="1">
    <location>
        <begin position="16"/>
        <end position="25"/>
    </location>
</feature>
<dbReference type="Proteomes" id="UP000193240">
    <property type="component" value="Unassembled WGS sequence"/>
</dbReference>
<dbReference type="InParanoid" id="A0A1Y2LQ75"/>
<feature type="transmembrane region" description="Helical" evidence="2">
    <location>
        <begin position="155"/>
        <end position="177"/>
    </location>
</feature>
<gene>
    <name evidence="3" type="ORF">B5807_09437</name>
</gene>
<dbReference type="PANTHER" id="PTHR35394">
    <property type="entry name" value="DUF3176 DOMAIN-CONTAINING PROTEIN"/>
    <property type="match status" value="1"/>
</dbReference>
<organism evidence="3 4">
    <name type="scientific">Epicoccum nigrum</name>
    <name type="common">Soil fungus</name>
    <name type="synonym">Epicoccum purpurascens</name>
    <dbReference type="NCBI Taxonomy" id="105696"/>
    <lineage>
        <taxon>Eukaryota</taxon>
        <taxon>Fungi</taxon>
        <taxon>Dikarya</taxon>
        <taxon>Ascomycota</taxon>
        <taxon>Pezizomycotina</taxon>
        <taxon>Dothideomycetes</taxon>
        <taxon>Pleosporomycetidae</taxon>
        <taxon>Pleosporales</taxon>
        <taxon>Pleosporineae</taxon>
        <taxon>Didymellaceae</taxon>
        <taxon>Epicoccum</taxon>
    </lineage>
</organism>
<dbReference type="EMBL" id="KZ107853">
    <property type="protein sequence ID" value="OSS45712.1"/>
    <property type="molecule type" value="Genomic_DNA"/>
</dbReference>